<name>A0A1F5YQL0_9BACT</name>
<proteinExistence type="predicted"/>
<dbReference type="PANTHER" id="PTHR47917:SF1">
    <property type="entry name" value="COENZYME F420:L-GLUTAMATE LIGASE"/>
    <property type="match status" value="1"/>
</dbReference>
<dbReference type="PANTHER" id="PTHR47917">
    <property type="match status" value="1"/>
</dbReference>
<evidence type="ECO:0000313" key="3">
    <source>
        <dbReference type="Proteomes" id="UP000178448"/>
    </source>
</evidence>
<organism evidence="2 3">
    <name type="scientific">Candidatus Gottesmanbacteria bacterium RBG_16_52_11</name>
    <dbReference type="NCBI Taxonomy" id="1798374"/>
    <lineage>
        <taxon>Bacteria</taxon>
        <taxon>Candidatus Gottesmaniibacteriota</taxon>
    </lineage>
</organism>
<accession>A0A1F5YQL0</accession>
<dbReference type="Gene3D" id="3.90.1660.10">
    <property type="entry name" value="CofE-like domain"/>
    <property type="match status" value="1"/>
</dbReference>
<evidence type="ECO:0000259" key="1">
    <source>
        <dbReference type="Pfam" id="PF01996"/>
    </source>
</evidence>
<feature type="domain" description="Coenzyme F420:L-glutamate ligase-like" evidence="1">
    <location>
        <begin position="6"/>
        <end position="205"/>
    </location>
</feature>
<dbReference type="Gene3D" id="3.30.1330.100">
    <property type="entry name" value="CofE-like"/>
    <property type="match status" value="1"/>
</dbReference>
<dbReference type="Pfam" id="PF01996">
    <property type="entry name" value="F420_ligase"/>
    <property type="match status" value="1"/>
</dbReference>
<dbReference type="Proteomes" id="UP000178448">
    <property type="component" value="Unassembled WGS sequence"/>
</dbReference>
<sequence length="252" mass="27770">MQIEPIRTGIILPGDLMEGIINRFVTGMPDRSILAVTSKIVSLTENRIAPAGRREDKINLAKREADYYIDTPSSRRFGLVLTVKSNILIPNAGIDESNGNGSYILWPDDPFKSARNIWAVLRSKFPQSRTGVIITDSRVLPLRWGTTGFGLSWCGFIPLKNYIGAPDLFGQVLRVTKASMLDGLAAAAVTVMGEGNERTPLALISDIPGVSFNDLPPTAGEIKELTISPAQDLYAPLIDTPIWRKRRERRKP</sequence>
<gene>
    <name evidence="2" type="ORF">A2Z33_05135</name>
</gene>
<evidence type="ECO:0000313" key="2">
    <source>
        <dbReference type="EMBL" id="OGG02416.1"/>
    </source>
</evidence>
<dbReference type="InterPro" id="IPR002847">
    <property type="entry name" value="F420-0_gamma-glut_ligase-dom"/>
</dbReference>
<dbReference type="EMBL" id="MFJD01000008">
    <property type="protein sequence ID" value="OGG02416.1"/>
    <property type="molecule type" value="Genomic_DNA"/>
</dbReference>
<comment type="caution">
    <text evidence="2">The sequence shown here is derived from an EMBL/GenBank/DDBJ whole genome shotgun (WGS) entry which is preliminary data.</text>
</comment>
<dbReference type="STRING" id="1798374.A2Z33_05135"/>
<protein>
    <recommendedName>
        <fullName evidence="1">Coenzyme F420:L-glutamate ligase-like domain-containing protein</fullName>
    </recommendedName>
</protein>
<dbReference type="SUPFAM" id="SSF144010">
    <property type="entry name" value="CofE-like"/>
    <property type="match status" value="1"/>
</dbReference>
<dbReference type="AlphaFoldDB" id="A0A1F5YQL0"/>
<dbReference type="GO" id="GO:0052618">
    <property type="term" value="F:coenzyme F420-0:L-glutamate ligase activity"/>
    <property type="evidence" value="ECO:0007669"/>
    <property type="project" value="TreeGrafter"/>
</dbReference>
<reference evidence="2 3" key="1">
    <citation type="journal article" date="2016" name="Nat. Commun.">
        <title>Thousands of microbial genomes shed light on interconnected biogeochemical processes in an aquifer system.</title>
        <authorList>
            <person name="Anantharaman K."/>
            <person name="Brown C.T."/>
            <person name="Hug L.A."/>
            <person name="Sharon I."/>
            <person name="Castelle C.J."/>
            <person name="Probst A.J."/>
            <person name="Thomas B.C."/>
            <person name="Singh A."/>
            <person name="Wilkins M.J."/>
            <person name="Karaoz U."/>
            <person name="Brodie E.L."/>
            <person name="Williams K.H."/>
            <person name="Hubbard S.S."/>
            <person name="Banfield J.F."/>
        </authorList>
    </citation>
    <scope>NUCLEOTIDE SEQUENCE [LARGE SCALE GENOMIC DNA]</scope>
</reference>